<evidence type="ECO:0000313" key="6">
    <source>
        <dbReference type="WBParaSite" id="TASK_0000477601-mRNA-1"/>
    </source>
</evidence>
<dbReference type="AlphaFoldDB" id="A0A158R830"/>
<reference evidence="6" key="1">
    <citation type="submission" date="2016-04" db="UniProtKB">
        <authorList>
            <consortium name="WormBaseParasite"/>
        </authorList>
    </citation>
    <scope>IDENTIFICATION</scope>
</reference>
<sequence length="250" mass="28818">MSSLGMVRCRVYPWGTVETDSLEHNDFQALKTLLMRHFMQDLIDVTYTTHYANYRTSRLTDIMEAAHFNLQDGREPLSQLDAERRAHQVKLDKLVEEMNQVYVEKVREREKRLKDSEREMAERVRQLQQQLEAEAENLASARQAFNDERVAWEMENRDYADPDFLFNTVNATCTWSAGLLASSWRKLRSCSRSRKLHWTKQRSQRASSAPGRDSASTSPGAISTTMIGGGHRATLHCETFLSAPLAQMEE</sequence>
<evidence type="ECO:0000259" key="3">
    <source>
        <dbReference type="PROSITE" id="PS51719"/>
    </source>
</evidence>
<dbReference type="InterPro" id="IPR027417">
    <property type="entry name" value="P-loop_NTPase"/>
</dbReference>
<evidence type="ECO:0000256" key="1">
    <source>
        <dbReference type="SAM" id="Coils"/>
    </source>
</evidence>
<organism evidence="6">
    <name type="scientific">Taenia asiatica</name>
    <name type="common">Asian tapeworm</name>
    <dbReference type="NCBI Taxonomy" id="60517"/>
    <lineage>
        <taxon>Eukaryota</taxon>
        <taxon>Metazoa</taxon>
        <taxon>Spiralia</taxon>
        <taxon>Lophotrochozoa</taxon>
        <taxon>Platyhelminthes</taxon>
        <taxon>Cestoda</taxon>
        <taxon>Eucestoda</taxon>
        <taxon>Cyclophyllidea</taxon>
        <taxon>Taeniidae</taxon>
        <taxon>Taenia</taxon>
    </lineage>
</organism>
<keyword evidence="1" id="KW-0175">Coiled coil</keyword>
<dbReference type="Pfam" id="PF00735">
    <property type="entry name" value="Septin"/>
    <property type="match status" value="1"/>
</dbReference>
<feature type="compositionally biased region" description="Polar residues" evidence="2">
    <location>
        <begin position="214"/>
        <end position="226"/>
    </location>
</feature>
<evidence type="ECO:0000313" key="5">
    <source>
        <dbReference type="Proteomes" id="UP000282613"/>
    </source>
</evidence>
<keyword evidence="5" id="KW-1185">Reference proteome</keyword>
<protein>
    <submittedName>
        <fullName evidence="6">Septin-type G domain-containing protein</fullName>
    </submittedName>
</protein>
<dbReference type="OrthoDB" id="416553at2759"/>
<feature type="region of interest" description="Disordered" evidence="2">
    <location>
        <begin position="196"/>
        <end position="227"/>
    </location>
</feature>
<name>A0A158R830_TAEAS</name>
<accession>A0A158R830</accession>
<dbReference type="PANTHER" id="PTHR18884">
    <property type="entry name" value="SEPTIN"/>
    <property type="match status" value="1"/>
</dbReference>
<feature type="coiled-coil region" evidence="1">
    <location>
        <begin position="77"/>
        <end position="148"/>
    </location>
</feature>
<evidence type="ECO:0000313" key="4">
    <source>
        <dbReference type="EMBL" id="VDK33974.1"/>
    </source>
</evidence>
<feature type="domain" description="Septin-type G" evidence="3">
    <location>
        <begin position="1"/>
        <end position="61"/>
    </location>
</feature>
<gene>
    <name evidence="4" type="ORF">TASK_LOCUS4777</name>
</gene>
<dbReference type="GO" id="GO:0005525">
    <property type="term" value="F:GTP binding"/>
    <property type="evidence" value="ECO:0007669"/>
    <property type="project" value="InterPro"/>
</dbReference>
<dbReference type="EMBL" id="UYRS01018370">
    <property type="protein sequence ID" value="VDK33974.1"/>
    <property type="molecule type" value="Genomic_DNA"/>
</dbReference>
<dbReference type="Proteomes" id="UP000282613">
    <property type="component" value="Unassembled WGS sequence"/>
</dbReference>
<dbReference type="InterPro" id="IPR030379">
    <property type="entry name" value="G_SEPTIN_dom"/>
</dbReference>
<dbReference type="Gene3D" id="3.40.50.300">
    <property type="entry name" value="P-loop containing nucleotide triphosphate hydrolases"/>
    <property type="match status" value="1"/>
</dbReference>
<evidence type="ECO:0000256" key="2">
    <source>
        <dbReference type="SAM" id="MobiDB-lite"/>
    </source>
</evidence>
<dbReference type="PROSITE" id="PS51719">
    <property type="entry name" value="G_SEPTIN"/>
    <property type="match status" value="1"/>
</dbReference>
<dbReference type="WBParaSite" id="TASK_0000477601-mRNA-1">
    <property type="protein sequence ID" value="TASK_0000477601-mRNA-1"/>
    <property type="gene ID" value="TASK_0000477601"/>
</dbReference>
<proteinExistence type="predicted"/>
<reference evidence="4 5" key="2">
    <citation type="submission" date="2018-11" db="EMBL/GenBank/DDBJ databases">
        <authorList>
            <consortium name="Pathogen Informatics"/>
        </authorList>
    </citation>
    <scope>NUCLEOTIDE SEQUENCE [LARGE SCALE GENOMIC DNA]</scope>
</reference>
<dbReference type="STRING" id="60517.A0A158R830"/>